<dbReference type="AlphaFoldDB" id="A0ABD3TRB2"/>
<evidence type="ECO:0008006" key="5">
    <source>
        <dbReference type="Google" id="ProtNLM"/>
    </source>
</evidence>
<dbReference type="Gene3D" id="1.25.40.10">
    <property type="entry name" value="Tetratricopeptide repeat domain"/>
    <property type="match status" value="2"/>
</dbReference>
<gene>
    <name evidence="3" type="ORF">ACJIZ3_023386</name>
</gene>
<reference evidence="3 4" key="1">
    <citation type="submission" date="2024-12" db="EMBL/GenBank/DDBJ databases">
        <title>The unique morphological basis and parallel evolutionary history of personate flowers in Penstemon.</title>
        <authorList>
            <person name="Depatie T.H."/>
            <person name="Wessinger C.A."/>
        </authorList>
    </citation>
    <scope>NUCLEOTIDE SEQUENCE [LARGE SCALE GENOMIC DNA]</scope>
    <source>
        <strain evidence="3">WTNN_2</strain>
        <tissue evidence="3">Leaf</tissue>
    </source>
</reference>
<evidence type="ECO:0000313" key="3">
    <source>
        <dbReference type="EMBL" id="KAL3838795.1"/>
    </source>
</evidence>
<dbReference type="InterPro" id="IPR002885">
    <property type="entry name" value="PPR_rpt"/>
</dbReference>
<feature type="repeat" description="PPR" evidence="2">
    <location>
        <begin position="212"/>
        <end position="242"/>
    </location>
</feature>
<dbReference type="PROSITE" id="PS51375">
    <property type="entry name" value="PPR"/>
    <property type="match status" value="4"/>
</dbReference>
<dbReference type="Pfam" id="PF13041">
    <property type="entry name" value="PPR_2"/>
    <property type="match status" value="2"/>
</dbReference>
<comment type="caution">
    <text evidence="3">The sequence shown here is derived from an EMBL/GenBank/DDBJ whole genome shotgun (WGS) entry which is preliminary data.</text>
</comment>
<dbReference type="Pfam" id="PF12854">
    <property type="entry name" value="PPR_1"/>
    <property type="match status" value="1"/>
</dbReference>
<dbReference type="PANTHER" id="PTHR47926:SF416">
    <property type="entry name" value="(WILD MALAYSIAN BANANA) HYPOTHETICAL PROTEIN"/>
    <property type="match status" value="1"/>
</dbReference>
<evidence type="ECO:0000256" key="1">
    <source>
        <dbReference type="ARBA" id="ARBA00022737"/>
    </source>
</evidence>
<protein>
    <recommendedName>
        <fullName evidence="5">Pentatricopeptide repeat-containing protein</fullName>
    </recommendedName>
</protein>
<feature type="repeat" description="PPR" evidence="2">
    <location>
        <begin position="76"/>
        <end position="110"/>
    </location>
</feature>
<dbReference type="Proteomes" id="UP001634393">
    <property type="component" value="Unassembled WGS sequence"/>
</dbReference>
<proteinExistence type="predicted"/>
<dbReference type="Pfam" id="PF20431">
    <property type="entry name" value="E_motif"/>
    <property type="match status" value="1"/>
</dbReference>
<dbReference type="FunFam" id="1.25.40.10:FF:000348">
    <property type="entry name" value="Pentatricopeptide repeat-containing protein chloroplastic"/>
    <property type="match status" value="1"/>
</dbReference>
<dbReference type="InterPro" id="IPR046848">
    <property type="entry name" value="E_motif"/>
</dbReference>
<keyword evidence="1" id="KW-0677">Repeat</keyword>
<organism evidence="3 4">
    <name type="scientific">Penstemon smallii</name>
    <dbReference type="NCBI Taxonomy" id="265156"/>
    <lineage>
        <taxon>Eukaryota</taxon>
        <taxon>Viridiplantae</taxon>
        <taxon>Streptophyta</taxon>
        <taxon>Embryophyta</taxon>
        <taxon>Tracheophyta</taxon>
        <taxon>Spermatophyta</taxon>
        <taxon>Magnoliopsida</taxon>
        <taxon>eudicotyledons</taxon>
        <taxon>Gunneridae</taxon>
        <taxon>Pentapetalae</taxon>
        <taxon>asterids</taxon>
        <taxon>lamiids</taxon>
        <taxon>Lamiales</taxon>
        <taxon>Plantaginaceae</taxon>
        <taxon>Cheloneae</taxon>
        <taxon>Penstemon</taxon>
    </lineage>
</organism>
<evidence type="ECO:0000256" key="2">
    <source>
        <dbReference type="PROSITE-ProRule" id="PRU00708"/>
    </source>
</evidence>
<dbReference type="FunFam" id="1.25.40.10:FF:000184">
    <property type="entry name" value="Pentatricopeptide repeat-containing protein, chloroplastic"/>
    <property type="match status" value="1"/>
</dbReference>
<sequence length="399" mass="44944">MYHSLIMKLGWEHYDYVRNGLIHCFVSCKELVYARKVFDTSPERDFVTWTALINGYLKIGELELARELFDEMPNKNVVSWSAMINGYAKNGMFVEALEIFNDMLAVGTRPNHSTIVGALSACASLGALVQGRWLHAYVDRNNMEMDGILGTALIDMYAKCGCIKLSCLVFEKMSYRDTFVYTALISGLADHGMSKSALELFGRMVVEGIRPNEVTFLCVLSACSRIGLVEEGLRIFKSMKHVYQIEPGTKHYGCLVDLLSRAGLLEHAANVVANMLVEPDCYVFGALMNACRVYGNVDLGKVMADGFIERSLDHSGVHVLLSNIYASMNKWDDVEKVRKGMEERKVRKVTGYSLLEVDGRVLEFVAGDMFYIHMDEVMCLLLRMEIHLKSLEIDEDGLR</sequence>
<evidence type="ECO:0000313" key="4">
    <source>
        <dbReference type="Proteomes" id="UP001634393"/>
    </source>
</evidence>
<dbReference type="InterPro" id="IPR046960">
    <property type="entry name" value="PPR_At4g14850-like_plant"/>
</dbReference>
<dbReference type="InterPro" id="IPR011990">
    <property type="entry name" value="TPR-like_helical_dom_sf"/>
</dbReference>
<dbReference type="NCBIfam" id="TIGR00756">
    <property type="entry name" value="PPR"/>
    <property type="match status" value="4"/>
</dbReference>
<dbReference type="PANTHER" id="PTHR47926">
    <property type="entry name" value="PENTATRICOPEPTIDE REPEAT-CONTAINING PROTEIN"/>
    <property type="match status" value="1"/>
</dbReference>
<dbReference type="Pfam" id="PF01535">
    <property type="entry name" value="PPR"/>
    <property type="match status" value="1"/>
</dbReference>
<feature type="repeat" description="PPR" evidence="2">
    <location>
        <begin position="177"/>
        <end position="211"/>
    </location>
</feature>
<feature type="repeat" description="PPR" evidence="2">
    <location>
        <begin position="45"/>
        <end position="75"/>
    </location>
</feature>
<keyword evidence="4" id="KW-1185">Reference proteome</keyword>
<dbReference type="EMBL" id="JBJXBP010000003">
    <property type="protein sequence ID" value="KAL3838795.1"/>
    <property type="molecule type" value="Genomic_DNA"/>
</dbReference>
<accession>A0ABD3TRB2</accession>
<name>A0ABD3TRB2_9LAMI</name>